<dbReference type="Pfam" id="PF08445">
    <property type="entry name" value="FR47"/>
    <property type="match status" value="1"/>
</dbReference>
<dbReference type="InterPro" id="IPR016181">
    <property type="entry name" value="Acyl_CoA_acyltransferase"/>
</dbReference>
<dbReference type="Gene3D" id="3.40.630.30">
    <property type="match status" value="1"/>
</dbReference>
<dbReference type="CDD" id="cd04301">
    <property type="entry name" value="NAT_SF"/>
    <property type="match status" value="1"/>
</dbReference>
<comment type="caution">
    <text evidence="2">The sequence shown here is derived from an EMBL/GenBank/DDBJ whole genome shotgun (WGS) entry which is preliminary data.</text>
</comment>
<organism evidence="2 3">
    <name type="scientific">Kribbella voronezhensis</name>
    <dbReference type="NCBI Taxonomy" id="2512212"/>
    <lineage>
        <taxon>Bacteria</taxon>
        <taxon>Bacillati</taxon>
        <taxon>Actinomycetota</taxon>
        <taxon>Actinomycetes</taxon>
        <taxon>Propionibacteriales</taxon>
        <taxon>Kribbellaceae</taxon>
        <taxon>Kribbella</taxon>
    </lineage>
</organism>
<sequence>MRPTGDPVEFKATVFPFLQKDPVLNTALLSNVEGRIQGIMHDPEPPLFVSLHDGDEVVGAVVSTALRGIILGALADDLVPPLVDVLADLVPGADSVEGTPTAAHLFAELFTARVGKSFRELRGLRLHQLITFAEQKAAGTPRLATEADLEVAAELFHGYSVELGHDSTPATADDWLRGRIALERVWLSEDRDRVVSLVGRNATIFGATRVGPVYTPPEYRGHGYASALTAHVTDQILATGSKACLFTDRANPTSNKIYATIGYRPIADFVGLSFT</sequence>
<dbReference type="InterPro" id="IPR013653">
    <property type="entry name" value="GCN5-like_dom"/>
</dbReference>
<feature type="domain" description="N-acetyltransferase" evidence="1">
    <location>
        <begin position="139"/>
        <end position="275"/>
    </location>
</feature>
<evidence type="ECO:0000259" key="1">
    <source>
        <dbReference type="PROSITE" id="PS51186"/>
    </source>
</evidence>
<dbReference type="SUPFAM" id="SSF55729">
    <property type="entry name" value="Acyl-CoA N-acyltransferases (Nat)"/>
    <property type="match status" value="1"/>
</dbReference>
<proteinExistence type="predicted"/>
<gene>
    <name evidence="2" type="ORF">EV138_4296</name>
</gene>
<dbReference type="PROSITE" id="PS51186">
    <property type="entry name" value="GNAT"/>
    <property type="match status" value="1"/>
</dbReference>
<dbReference type="InterPro" id="IPR000182">
    <property type="entry name" value="GNAT_dom"/>
</dbReference>
<reference evidence="2 3" key="1">
    <citation type="submission" date="2019-03" db="EMBL/GenBank/DDBJ databases">
        <title>Genomic Encyclopedia of Type Strains, Phase III (KMG-III): the genomes of soil and plant-associated and newly described type strains.</title>
        <authorList>
            <person name="Whitman W."/>
        </authorList>
    </citation>
    <scope>NUCLEOTIDE SEQUENCE [LARGE SCALE GENOMIC DNA]</scope>
    <source>
        <strain evidence="2 3">VKM Ac-2575</strain>
    </source>
</reference>
<dbReference type="GO" id="GO:0016747">
    <property type="term" value="F:acyltransferase activity, transferring groups other than amino-acyl groups"/>
    <property type="evidence" value="ECO:0007669"/>
    <property type="project" value="InterPro"/>
</dbReference>
<accession>A0A4R7TEQ9</accession>
<evidence type="ECO:0000313" key="3">
    <source>
        <dbReference type="Proteomes" id="UP000295151"/>
    </source>
</evidence>
<protein>
    <submittedName>
        <fullName evidence="2">FR47-like protein</fullName>
    </submittedName>
</protein>
<dbReference type="AlphaFoldDB" id="A0A4R7TEQ9"/>
<dbReference type="Proteomes" id="UP000295151">
    <property type="component" value="Unassembled WGS sequence"/>
</dbReference>
<name>A0A4R7TEQ9_9ACTN</name>
<keyword evidence="3" id="KW-1185">Reference proteome</keyword>
<dbReference type="EMBL" id="SOCE01000001">
    <property type="protein sequence ID" value="TDU90702.1"/>
    <property type="molecule type" value="Genomic_DNA"/>
</dbReference>
<evidence type="ECO:0000313" key="2">
    <source>
        <dbReference type="EMBL" id="TDU90702.1"/>
    </source>
</evidence>